<gene>
    <name evidence="1" type="ORF">SDC9_161486</name>
</gene>
<reference evidence="1" key="1">
    <citation type="submission" date="2019-08" db="EMBL/GenBank/DDBJ databases">
        <authorList>
            <person name="Kucharzyk K."/>
            <person name="Murdoch R.W."/>
            <person name="Higgins S."/>
            <person name="Loffler F."/>
        </authorList>
    </citation>
    <scope>NUCLEOTIDE SEQUENCE</scope>
</reference>
<organism evidence="1">
    <name type="scientific">bioreactor metagenome</name>
    <dbReference type="NCBI Taxonomy" id="1076179"/>
    <lineage>
        <taxon>unclassified sequences</taxon>
        <taxon>metagenomes</taxon>
        <taxon>ecological metagenomes</taxon>
    </lineage>
</organism>
<dbReference type="AlphaFoldDB" id="A0A645FJL6"/>
<proteinExistence type="predicted"/>
<protein>
    <submittedName>
        <fullName evidence="1">Uncharacterized protein</fullName>
    </submittedName>
</protein>
<sequence>MLLVMIGYDAEHENLTGTDWAIHANVRASQKDLYADIDGIDPAAPLTREHAAQMMYNALNAVQVRYDYKLAEVDGELHAIPVALDMENGDTILSGKFQTKK</sequence>
<accession>A0A645FJL6</accession>
<name>A0A645FJL6_9ZZZZ</name>
<dbReference type="EMBL" id="VSSQ01060751">
    <property type="protein sequence ID" value="MPN14160.1"/>
    <property type="molecule type" value="Genomic_DNA"/>
</dbReference>
<evidence type="ECO:0000313" key="1">
    <source>
        <dbReference type="EMBL" id="MPN14160.1"/>
    </source>
</evidence>
<comment type="caution">
    <text evidence="1">The sequence shown here is derived from an EMBL/GenBank/DDBJ whole genome shotgun (WGS) entry which is preliminary data.</text>
</comment>